<accession>A0A2W5SXH6</accession>
<name>A0A2W5SXH6_9BACT</name>
<organism evidence="1 2">
    <name type="scientific">Archangium gephyra</name>
    <dbReference type="NCBI Taxonomy" id="48"/>
    <lineage>
        <taxon>Bacteria</taxon>
        <taxon>Pseudomonadati</taxon>
        <taxon>Myxococcota</taxon>
        <taxon>Myxococcia</taxon>
        <taxon>Myxococcales</taxon>
        <taxon>Cystobacterineae</taxon>
        <taxon>Archangiaceae</taxon>
        <taxon>Archangium</taxon>
    </lineage>
</organism>
<sequence length="94" mass="10708">MGKSTETTCPAAIRTRADAVQLWKHLLARGISFHWEDAPAEWVDHSGKRVLSRTEAMTIERLFNEVIGLHDDRCYTDAIRLLKRATVHGLESIH</sequence>
<gene>
    <name evidence="1" type="ORF">DI536_26000</name>
</gene>
<protein>
    <submittedName>
        <fullName evidence="1">Uncharacterized protein</fullName>
    </submittedName>
</protein>
<proteinExistence type="predicted"/>
<dbReference type="Proteomes" id="UP000249061">
    <property type="component" value="Unassembled WGS sequence"/>
</dbReference>
<dbReference type="AlphaFoldDB" id="A0A2W5SXH6"/>
<comment type="caution">
    <text evidence="1">The sequence shown here is derived from an EMBL/GenBank/DDBJ whole genome shotgun (WGS) entry which is preliminary data.</text>
</comment>
<reference evidence="1 2" key="1">
    <citation type="submission" date="2017-08" db="EMBL/GenBank/DDBJ databases">
        <title>Infants hospitalized years apart are colonized by the same room-sourced microbial strains.</title>
        <authorList>
            <person name="Brooks B."/>
            <person name="Olm M.R."/>
            <person name="Firek B.A."/>
            <person name="Baker R."/>
            <person name="Thomas B.C."/>
            <person name="Morowitz M.J."/>
            <person name="Banfield J.F."/>
        </authorList>
    </citation>
    <scope>NUCLEOTIDE SEQUENCE [LARGE SCALE GENOMIC DNA]</scope>
    <source>
        <strain evidence="1">S2_003_000_R2_14</strain>
    </source>
</reference>
<evidence type="ECO:0000313" key="2">
    <source>
        <dbReference type="Proteomes" id="UP000249061"/>
    </source>
</evidence>
<evidence type="ECO:0000313" key="1">
    <source>
        <dbReference type="EMBL" id="PZR08089.1"/>
    </source>
</evidence>
<dbReference type="EMBL" id="QFQP01000027">
    <property type="protein sequence ID" value="PZR08089.1"/>
    <property type="molecule type" value="Genomic_DNA"/>
</dbReference>